<keyword evidence="3" id="KW-1185">Reference proteome</keyword>
<organism evidence="2 3">
    <name type="scientific">Glonium stellatum</name>
    <dbReference type="NCBI Taxonomy" id="574774"/>
    <lineage>
        <taxon>Eukaryota</taxon>
        <taxon>Fungi</taxon>
        <taxon>Dikarya</taxon>
        <taxon>Ascomycota</taxon>
        <taxon>Pezizomycotina</taxon>
        <taxon>Dothideomycetes</taxon>
        <taxon>Pleosporomycetidae</taxon>
        <taxon>Gloniales</taxon>
        <taxon>Gloniaceae</taxon>
        <taxon>Glonium</taxon>
    </lineage>
</organism>
<dbReference type="AlphaFoldDB" id="A0A8E2JX00"/>
<reference evidence="2 3" key="1">
    <citation type="journal article" date="2016" name="Nat. Commun.">
        <title>Ectomycorrhizal ecology is imprinted in the genome of the dominant symbiotic fungus Cenococcum geophilum.</title>
        <authorList>
            <consortium name="DOE Joint Genome Institute"/>
            <person name="Peter M."/>
            <person name="Kohler A."/>
            <person name="Ohm R.A."/>
            <person name="Kuo A."/>
            <person name="Krutzmann J."/>
            <person name="Morin E."/>
            <person name="Arend M."/>
            <person name="Barry K.W."/>
            <person name="Binder M."/>
            <person name="Choi C."/>
            <person name="Clum A."/>
            <person name="Copeland A."/>
            <person name="Grisel N."/>
            <person name="Haridas S."/>
            <person name="Kipfer T."/>
            <person name="LaButti K."/>
            <person name="Lindquist E."/>
            <person name="Lipzen A."/>
            <person name="Maire R."/>
            <person name="Meier B."/>
            <person name="Mihaltcheva S."/>
            <person name="Molinier V."/>
            <person name="Murat C."/>
            <person name="Poggeler S."/>
            <person name="Quandt C.A."/>
            <person name="Sperisen C."/>
            <person name="Tritt A."/>
            <person name="Tisserant E."/>
            <person name="Crous P.W."/>
            <person name="Henrissat B."/>
            <person name="Nehls U."/>
            <person name="Egli S."/>
            <person name="Spatafora J.W."/>
            <person name="Grigoriev I.V."/>
            <person name="Martin F.M."/>
        </authorList>
    </citation>
    <scope>NUCLEOTIDE SEQUENCE [LARGE SCALE GENOMIC DNA]</scope>
    <source>
        <strain evidence="2 3">CBS 207.34</strain>
    </source>
</reference>
<keyword evidence="1" id="KW-0472">Membrane</keyword>
<accession>A0A8E2JX00</accession>
<dbReference type="Proteomes" id="UP000250140">
    <property type="component" value="Unassembled WGS sequence"/>
</dbReference>
<evidence type="ECO:0000256" key="1">
    <source>
        <dbReference type="SAM" id="Phobius"/>
    </source>
</evidence>
<keyword evidence="1" id="KW-1133">Transmembrane helix</keyword>
<evidence type="ECO:0008006" key="4">
    <source>
        <dbReference type="Google" id="ProtNLM"/>
    </source>
</evidence>
<evidence type="ECO:0000313" key="3">
    <source>
        <dbReference type="Proteomes" id="UP000250140"/>
    </source>
</evidence>
<dbReference type="EMBL" id="KV748897">
    <property type="protein sequence ID" value="OCL12272.1"/>
    <property type="molecule type" value="Genomic_DNA"/>
</dbReference>
<protein>
    <recommendedName>
        <fullName evidence="4">Transmembrane protein</fullName>
    </recommendedName>
</protein>
<proteinExistence type="predicted"/>
<gene>
    <name evidence="2" type="ORF">AOQ84DRAFT_159850</name>
</gene>
<evidence type="ECO:0000313" key="2">
    <source>
        <dbReference type="EMBL" id="OCL12272.1"/>
    </source>
</evidence>
<keyword evidence="1" id="KW-0812">Transmembrane</keyword>
<feature type="transmembrane region" description="Helical" evidence="1">
    <location>
        <begin position="36"/>
        <end position="62"/>
    </location>
</feature>
<name>A0A8E2JX00_9PEZI</name>
<sequence>MVWRELVAVRRLPFHASGCQWFCLSVIAVAQIFSSFFLVCLSVCFASLFFFARFLSFCCLLFTAFSRFPFCFGGGSHGHDGIATVDDVSALLYAFCRFRSSACAVRGRAMLRKRWILEFGCRTGCKDARMDGRMEWMYH</sequence>